<keyword evidence="3" id="KW-0067">ATP-binding</keyword>
<dbReference type="PANTHER" id="PTHR43309">
    <property type="entry name" value="5-OXOPROLINASE SUBUNIT C"/>
    <property type="match status" value="1"/>
</dbReference>
<proteinExistence type="predicted"/>
<evidence type="ECO:0000259" key="4">
    <source>
        <dbReference type="SMART" id="SM00797"/>
    </source>
</evidence>
<feature type="domain" description="Carboxyltransferase" evidence="4">
    <location>
        <begin position="24"/>
        <end position="294"/>
    </location>
</feature>
<name>A4B8Y5_9GAMM</name>
<dbReference type="SMART" id="SM00797">
    <property type="entry name" value="AHS2"/>
    <property type="match status" value="1"/>
</dbReference>
<keyword evidence="2" id="KW-0378">Hydrolase</keyword>
<protein>
    <recommendedName>
        <fullName evidence="4">Carboxyltransferase domain-containing protein</fullName>
    </recommendedName>
</protein>
<dbReference type="Proteomes" id="UP000005953">
    <property type="component" value="Unassembled WGS sequence"/>
</dbReference>
<dbReference type="OrthoDB" id="9768696at2"/>
<evidence type="ECO:0000256" key="3">
    <source>
        <dbReference type="ARBA" id="ARBA00022840"/>
    </source>
</evidence>
<dbReference type="GO" id="GO:0005524">
    <property type="term" value="F:ATP binding"/>
    <property type="evidence" value="ECO:0007669"/>
    <property type="project" value="UniProtKB-KW"/>
</dbReference>
<evidence type="ECO:0000313" key="5">
    <source>
        <dbReference type="EMBL" id="EAR11086.1"/>
    </source>
</evidence>
<keyword evidence="1" id="KW-0547">Nucleotide-binding</keyword>
<dbReference type="GO" id="GO:0016787">
    <property type="term" value="F:hydrolase activity"/>
    <property type="evidence" value="ECO:0007669"/>
    <property type="project" value="UniProtKB-KW"/>
</dbReference>
<organism evidence="5 6">
    <name type="scientific">Reinekea blandensis MED297</name>
    <dbReference type="NCBI Taxonomy" id="314283"/>
    <lineage>
        <taxon>Bacteria</taxon>
        <taxon>Pseudomonadati</taxon>
        <taxon>Pseudomonadota</taxon>
        <taxon>Gammaproteobacteria</taxon>
        <taxon>Oceanospirillales</taxon>
        <taxon>Saccharospirillaceae</taxon>
        <taxon>Reinekea</taxon>
    </lineage>
</organism>
<comment type="caution">
    <text evidence="5">The sequence shown here is derived from an EMBL/GenBank/DDBJ whole genome shotgun (WGS) entry which is preliminary data.</text>
</comment>
<keyword evidence="6" id="KW-1185">Reference proteome</keyword>
<gene>
    <name evidence="5" type="ORF">MED297_19402</name>
</gene>
<evidence type="ECO:0000256" key="2">
    <source>
        <dbReference type="ARBA" id="ARBA00022801"/>
    </source>
</evidence>
<reference evidence="5 6" key="1">
    <citation type="submission" date="2006-02" db="EMBL/GenBank/DDBJ databases">
        <authorList>
            <person name="Pinhassi J."/>
            <person name="Pedros-Alio C."/>
            <person name="Ferriera S."/>
            <person name="Johnson J."/>
            <person name="Kravitz S."/>
            <person name="Halpern A."/>
            <person name="Remington K."/>
            <person name="Beeson K."/>
            <person name="Tran B."/>
            <person name="Rogers Y.-H."/>
            <person name="Friedman R."/>
            <person name="Venter J.C."/>
        </authorList>
    </citation>
    <scope>NUCLEOTIDE SEQUENCE [LARGE SCALE GENOMIC DNA]</scope>
    <source>
        <strain evidence="5 6">MED297</strain>
    </source>
</reference>
<dbReference type="AlphaFoldDB" id="A4B8Y5"/>
<dbReference type="PANTHER" id="PTHR43309:SF3">
    <property type="entry name" value="5-OXOPROLINASE SUBUNIT C"/>
    <property type="match status" value="1"/>
</dbReference>
<dbReference type="Gene3D" id="2.40.100.10">
    <property type="entry name" value="Cyclophilin-like"/>
    <property type="match status" value="1"/>
</dbReference>
<dbReference type="RefSeq" id="WP_008044491.1">
    <property type="nucleotide sequence ID" value="NZ_CH724151.1"/>
</dbReference>
<evidence type="ECO:0000313" key="6">
    <source>
        <dbReference type="Proteomes" id="UP000005953"/>
    </source>
</evidence>
<dbReference type="STRING" id="314283.MED297_19402"/>
<dbReference type="InterPro" id="IPR003778">
    <property type="entry name" value="CT_A_B"/>
</dbReference>
<dbReference type="HOGENOM" id="CLU_028967_0_3_6"/>
<dbReference type="InterPro" id="IPR052708">
    <property type="entry name" value="PxpC"/>
</dbReference>
<sequence length="304" mass="32792">MTFSVVKAGPQTTIQDAGRAGYSHLGMTEGGPMDVRSFVIANKLVGNPDHLAGLEVTLGGLELICNAPTTLAVTGAYCPLLINGKPRPLWCSHRVETGDRIELGFAALGVRAYVAFTGGLMSESWYHSQSVVVREGLGRALQNGDDLTVQETHPAPLRQLKFHQQPSLRKWATLTFVPGFQWQHIPEHSQTQFLNSEFRVSARSDRMGCQLDGPGIDTGIERLYSEGICTGSIQVTGQGVPVVLMRDHQTIGGYPKLGALTTASQCTLAQLPQNSALRFKAISSQQGIEEFRAFNAGLAALSFA</sequence>
<accession>A4B8Y5</accession>
<dbReference type="Pfam" id="PF02626">
    <property type="entry name" value="CT_A_B"/>
    <property type="match status" value="1"/>
</dbReference>
<dbReference type="InterPro" id="IPR029000">
    <property type="entry name" value="Cyclophilin-like_dom_sf"/>
</dbReference>
<dbReference type="EMBL" id="AAOE01000001">
    <property type="protein sequence ID" value="EAR11086.1"/>
    <property type="molecule type" value="Genomic_DNA"/>
</dbReference>
<evidence type="ECO:0000256" key="1">
    <source>
        <dbReference type="ARBA" id="ARBA00022741"/>
    </source>
</evidence>